<dbReference type="CDD" id="cd01347">
    <property type="entry name" value="ligand_gated_channel"/>
    <property type="match status" value="1"/>
</dbReference>
<evidence type="ECO:0000256" key="2">
    <source>
        <dbReference type="ARBA" id="ARBA00022448"/>
    </source>
</evidence>
<comment type="subcellular location">
    <subcellularLocation>
        <location evidence="1 8">Cell outer membrane</location>
        <topology evidence="1 8">Multi-pass membrane protein</topology>
    </subcellularLocation>
</comment>
<keyword evidence="4 8" id="KW-0812">Transmembrane</keyword>
<dbReference type="Pfam" id="PF00593">
    <property type="entry name" value="TonB_dep_Rec_b-barrel"/>
    <property type="match status" value="1"/>
</dbReference>
<dbReference type="AlphaFoldDB" id="A0A1T5KBS4"/>
<keyword evidence="2 8" id="KW-0813">Transport</keyword>
<dbReference type="PANTHER" id="PTHR40980">
    <property type="entry name" value="PLUG DOMAIN-CONTAINING PROTEIN"/>
    <property type="match status" value="1"/>
</dbReference>
<keyword evidence="10" id="KW-0732">Signal</keyword>
<evidence type="ECO:0000256" key="5">
    <source>
        <dbReference type="ARBA" id="ARBA00023077"/>
    </source>
</evidence>
<keyword evidence="3 8" id="KW-1134">Transmembrane beta strand</keyword>
<keyword evidence="7 8" id="KW-0998">Cell outer membrane</keyword>
<feature type="chain" id="PRO_5010531475" evidence="10">
    <location>
        <begin position="28"/>
        <end position="862"/>
    </location>
</feature>
<dbReference type="OrthoDB" id="8727862at2"/>
<dbReference type="RefSeq" id="WP_079723827.1">
    <property type="nucleotide sequence ID" value="NZ_BMCL01000002.1"/>
</dbReference>
<evidence type="ECO:0000313" key="14">
    <source>
        <dbReference type="Proteomes" id="UP000190341"/>
    </source>
</evidence>
<dbReference type="PROSITE" id="PS52016">
    <property type="entry name" value="TONB_DEPENDENT_REC_3"/>
    <property type="match status" value="1"/>
</dbReference>
<evidence type="ECO:0000256" key="7">
    <source>
        <dbReference type="ARBA" id="ARBA00023237"/>
    </source>
</evidence>
<dbReference type="InterPro" id="IPR036942">
    <property type="entry name" value="Beta-barrel_TonB_sf"/>
</dbReference>
<evidence type="ECO:0000256" key="1">
    <source>
        <dbReference type="ARBA" id="ARBA00004571"/>
    </source>
</evidence>
<dbReference type="Proteomes" id="UP000190341">
    <property type="component" value="Unassembled WGS sequence"/>
</dbReference>
<dbReference type="NCBIfam" id="TIGR01782">
    <property type="entry name" value="TonB-Xanth-Caul"/>
    <property type="match status" value="1"/>
</dbReference>
<keyword evidence="6 8" id="KW-0472">Membrane</keyword>
<evidence type="ECO:0000256" key="8">
    <source>
        <dbReference type="PROSITE-ProRule" id="PRU01360"/>
    </source>
</evidence>
<dbReference type="Gene3D" id="2.40.170.20">
    <property type="entry name" value="TonB-dependent receptor, beta-barrel domain"/>
    <property type="match status" value="1"/>
</dbReference>
<dbReference type="InterPro" id="IPR010104">
    <property type="entry name" value="TonB_rcpt_bac"/>
</dbReference>
<dbReference type="SUPFAM" id="SSF56935">
    <property type="entry name" value="Porins"/>
    <property type="match status" value="1"/>
</dbReference>
<sequence>MRKIHRNALTVIILSNLAAMAAAPAYAQDAAAQSTPQQQGSDVTQLETVEVTGRRAADRAAIDDKRYADAQVDAIRSDDVGRLPDQNVAEAVRRLPGVTTVNDQGEGRYLTVRGVSPDLLNVTLNGQTAPAPEPDGRQVKLDDIPSALIGAVTVSKTLTADMDANAIAGQVNIETLSAFDREGTFGTFRGAYGYNDLNSENPYEFDGSFGGRFGADKQFGAVFALNYSNRKIGTQNIQNTGDWIEVDGQTVPEGLDLRQYNTDRTRSGAVANFDWRPNDDTKVFLRFVYSKYEDSETRDRFAIEMDEDGISPTSATAGTFVDGEGIRALRTRAENTSTFTTSTGAEFKFANDAKLNAELTYSRANKRDPHRDEWGFTQGDISGSYGLGGDEFSVVPNGPEAYDASLYEPDFWEPESRKAVEDLYQARVDYTLPIELGDGSDLQFGVKYLHRKKTNDQNGEAWEYDDGPLLLSDVQGKPLGSVFGGRYRFGPTIDGPSANAYFNSHTGEFEEDEEGTLATTLAADYRITEKITAAYAMGRLRFGDFTLIPGVRVERTEGDYAAIAFDVETTGIDQSYNTFGKRSYTDWFPGLTVRYDVGDNLVFRGAATRAIGRPNYESLAPFVQIEGASEGEPEVSMGNPNLKPLYSNNFDLSVEYYVGNRGVLSAAAFYKDIKNPIYETTRTGQDGVFGGQTLTDAEVGTWTNAEKATVSGIEFNAQYELSMLPAPFDGLSVGANMTFVDSEAEGLPGRDDKVPLLNQSDRVASAQISYEKYGFAARIAYTYRSPQLNEVNEEVASGDVYLDKLDSWDARVSYDFSPGFTVFLEGSNLNDAAMRTYVGYRNRLGEKEIYGWTARMGLSFKF</sequence>
<keyword evidence="5 9" id="KW-0798">TonB box</keyword>
<dbReference type="EMBL" id="FUZV01000001">
    <property type="protein sequence ID" value="SKC60915.1"/>
    <property type="molecule type" value="Genomic_DNA"/>
</dbReference>
<organism evidence="13 14">
    <name type="scientific">Pseudoxanthomonas indica</name>
    <dbReference type="NCBI Taxonomy" id="428993"/>
    <lineage>
        <taxon>Bacteria</taxon>
        <taxon>Pseudomonadati</taxon>
        <taxon>Pseudomonadota</taxon>
        <taxon>Gammaproteobacteria</taxon>
        <taxon>Lysobacterales</taxon>
        <taxon>Lysobacteraceae</taxon>
        <taxon>Pseudoxanthomonas</taxon>
    </lineage>
</organism>
<evidence type="ECO:0000259" key="11">
    <source>
        <dbReference type="Pfam" id="PF00593"/>
    </source>
</evidence>
<dbReference type="Pfam" id="PF07715">
    <property type="entry name" value="Plug"/>
    <property type="match status" value="1"/>
</dbReference>
<proteinExistence type="inferred from homology"/>
<dbReference type="Gene3D" id="2.170.130.10">
    <property type="entry name" value="TonB-dependent receptor, plug domain"/>
    <property type="match status" value="1"/>
</dbReference>
<dbReference type="InterPro" id="IPR039426">
    <property type="entry name" value="TonB-dep_rcpt-like"/>
</dbReference>
<feature type="domain" description="TonB-dependent receptor plug" evidence="12">
    <location>
        <begin position="65"/>
        <end position="169"/>
    </location>
</feature>
<dbReference type="STRING" id="428993.SAMN06296058_1535"/>
<dbReference type="PANTHER" id="PTHR40980:SF4">
    <property type="entry name" value="TONB-DEPENDENT RECEPTOR-LIKE BETA-BARREL DOMAIN-CONTAINING PROTEIN"/>
    <property type="match status" value="1"/>
</dbReference>
<dbReference type="GO" id="GO:0009279">
    <property type="term" value="C:cell outer membrane"/>
    <property type="evidence" value="ECO:0007669"/>
    <property type="project" value="UniProtKB-SubCell"/>
</dbReference>
<evidence type="ECO:0000259" key="12">
    <source>
        <dbReference type="Pfam" id="PF07715"/>
    </source>
</evidence>
<comment type="similarity">
    <text evidence="8 9">Belongs to the TonB-dependent receptor family.</text>
</comment>
<evidence type="ECO:0000256" key="9">
    <source>
        <dbReference type="RuleBase" id="RU003357"/>
    </source>
</evidence>
<keyword evidence="14" id="KW-1185">Reference proteome</keyword>
<dbReference type="InterPro" id="IPR000531">
    <property type="entry name" value="Beta-barrel_TonB"/>
</dbReference>
<evidence type="ECO:0000256" key="3">
    <source>
        <dbReference type="ARBA" id="ARBA00022452"/>
    </source>
</evidence>
<dbReference type="InterPro" id="IPR037066">
    <property type="entry name" value="Plug_dom_sf"/>
</dbReference>
<evidence type="ECO:0000256" key="6">
    <source>
        <dbReference type="ARBA" id="ARBA00023136"/>
    </source>
</evidence>
<gene>
    <name evidence="13" type="ORF">SAMN06296058_1535</name>
</gene>
<name>A0A1T5KBS4_9GAMM</name>
<feature type="signal peptide" evidence="10">
    <location>
        <begin position="1"/>
        <end position="27"/>
    </location>
</feature>
<dbReference type="InterPro" id="IPR012910">
    <property type="entry name" value="Plug_dom"/>
</dbReference>
<accession>A0A1T5KBS4</accession>
<feature type="domain" description="TonB-dependent receptor-like beta-barrel" evidence="11">
    <location>
        <begin position="372"/>
        <end position="829"/>
    </location>
</feature>
<keyword evidence="13" id="KW-0675">Receptor</keyword>
<evidence type="ECO:0000313" key="13">
    <source>
        <dbReference type="EMBL" id="SKC60915.1"/>
    </source>
</evidence>
<reference evidence="13 14" key="1">
    <citation type="submission" date="2017-02" db="EMBL/GenBank/DDBJ databases">
        <authorList>
            <person name="Peterson S.W."/>
        </authorList>
    </citation>
    <scope>NUCLEOTIDE SEQUENCE [LARGE SCALE GENOMIC DNA]</scope>
    <source>
        <strain evidence="13 14">P15</strain>
    </source>
</reference>
<evidence type="ECO:0000256" key="10">
    <source>
        <dbReference type="SAM" id="SignalP"/>
    </source>
</evidence>
<evidence type="ECO:0000256" key="4">
    <source>
        <dbReference type="ARBA" id="ARBA00022692"/>
    </source>
</evidence>
<protein>
    <submittedName>
        <fullName evidence="13">TonB-dependent receptor</fullName>
    </submittedName>
</protein>